<reference evidence="5 6" key="1">
    <citation type="submission" date="2020-09" db="EMBL/GenBank/DDBJ databases">
        <title>Diversity and distribution of actinomycetes associated with coral in the coast of Hainan.</title>
        <authorList>
            <person name="Li F."/>
        </authorList>
    </citation>
    <scope>NUCLEOTIDE SEQUENCE [LARGE SCALE GENOMIC DNA]</scope>
    <source>
        <strain evidence="5 6">HNM0947</strain>
    </source>
</reference>
<feature type="domain" description="HTH gntR-type" evidence="4">
    <location>
        <begin position="21"/>
        <end position="88"/>
    </location>
</feature>
<dbReference type="Gene3D" id="1.20.120.530">
    <property type="entry name" value="GntR ligand-binding domain-like"/>
    <property type="match status" value="1"/>
</dbReference>
<evidence type="ECO:0000259" key="4">
    <source>
        <dbReference type="PROSITE" id="PS50949"/>
    </source>
</evidence>
<keyword evidence="3" id="KW-0804">Transcription</keyword>
<dbReference type="InterPro" id="IPR036388">
    <property type="entry name" value="WH-like_DNA-bd_sf"/>
</dbReference>
<evidence type="ECO:0000256" key="2">
    <source>
        <dbReference type="ARBA" id="ARBA00023125"/>
    </source>
</evidence>
<dbReference type="InterPro" id="IPR036390">
    <property type="entry name" value="WH_DNA-bd_sf"/>
</dbReference>
<dbReference type="Pfam" id="PF00392">
    <property type="entry name" value="GntR"/>
    <property type="match status" value="1"/>
</dbReference>
<organism evidence="5 6">
    <name type="scientific">Nocardiopsis coralli</name>
    <dbReference type="NCBI Taxonomy" id="2772213"/>
    <lineage>
        <taxon>Bacteria</taxon>
        <taxon>Bacillati</taxon>
        <taxon>Actinomycetota</taxon>
        <taxon>Actinomycetes</taxon>
        <taxon>Streptosporangiales</taxon>
        <taxon>Nocardiopsidaceae</taxon>
        <taxon>Nocardiopsis</taxon>
    </lineage>
</organism>
<dbReference type="SUPFAM" id="SSF48008">
    <property type="entry name" value="GntR ligand-binding domain-like"/>
    <property type="match status" value="1"/>
</dbReference>
<comment type="caution">
    <text evidence="5">The sequence shown here is derived from an EMBL/GenBank/DDBJ whole genome shotgun (WGS) entry which is preliminary data.</text>
</comment>
<dbReference type="InterPro" id="IPR000524">
    <property type="entry name" value="Tscrpt_reg_HTH_GntR"/>
</dbReference>
<evidence type="ECO:0000313" key="5">
    <source>
        <dbReference type="EMBL" id="MBE3001363.1"/>
    </source>
</evidence>
<evidence type="ECO:0000313" key="6">
    <source>
        <dbReference type="Proteomes" id="UP000806528"/>
    </source>
</evidence>
<keyword evidence="2" id="KW-0238">DNA-binding</keyword>
<dbReference type="InterPro" id="IPR008920">
    <property type="entry name" value="TF_FadR/GntR_C"/>
</dbReference>
<gene>
    <name evidence="5" type="ORF">IDM40_22100</name>
</gene>
<evidence type="ECO:0000256" key="3">
    <source>
        <dbReference type="ARBA" id="ARBA00023163"/>
    </source>
</evidence>
<dbReference type="EMBL" id="JADBGI010000023">
    <property type="protein sequence ID" value="MBE3001363.1"/>
    <property type="molecule type" value="Genomic_DNA"/>
</dbReference>
<keyword evidence="6" id="KW-1185">Reference proteome</keyword>
<dbReference type="PANTHER" id="PTHR43537:SF45">
    <property type="entry name" value="GNTR FAMILY REGULATORY PROTEIN"/>
    <property type="match status" value="1"/>
</dbReference>
<name>A0ABR9PC10_9ACTN</name>
<dbReference type="InterPro" id="IPR011711">
    <property type="entry name" value="GntR_C"/>
</dbReference>
<sequence>MSIDVPQERPRPALGSLSGRASLRSRVAEALREALVVGELEPGSIYSAPALAQRLGVSATPVREAMMELAQEGLVEPLRHRGYRVVEFSDRALDEILEVRTLLEAPMVGQAVPLAGPEQVADLRALADGIERAAADGDLTGFIAADTAFHLRLLSIAGNTRLVEEVRRLRGMSRLSAVKRLHEEGLLASTMREHHALLDLVEAGDAAGAEDLMRRHLGHVRGVWAGRSEQA</sequence>
<dbReference type="SUPFAM" id="SSF46785">
    <property type="entry name" value="Winged helix' DNA-binding domain"/>
    <property type="match status" value="1"/>
</dbReference>
<dbReference type="Gene3D" id="1.10.10.10">
    <property type="entry name" value="Winged helix-like DNA-binding domain superfamily/Winged helix DNA-binding domain"/>
    <property type="match status" value="1"/>
</dbReference>
<proteinExistence type="predicted"/>
<dbReference type="SMART" id="SM00345">
    <property type="entry name" value="HTH_GNTR"/>
    <property type="match status" value="1"/>
</dbReference>
<protein>
    <submittedName>
        <fullName evidence="5">GntR family transcriptional regulator</fullName>
    </submittedName>
</protein>
<dbReference type="PANTHER" id="PTHR43537">
    <property type="entry name" value="TRANSCRIPTIONAL REGULATOR, GNTR FAMILY"/>
    <property type="match status" value="1"/>
</dbReference>
<evidence type="ECO:0000256" key="1">
    <source>
        <dbReference type="ARBA" id="ARBA00023015"/>
    </source>
</evidence>
<dbReference type="SMART" id="SM00895">
    <property type="entry name" value="FCD"/>
    <property type="match status" value="1"/>
</dbReference>
<dbReference type="Pfam" id="PF07729">
    <property type="entry name" value="FCD"/>
    <property type="match status" value="1"/>
</dbReference>
<accession>A0ABR9PC10</accession>
<dbReference type="CDD" id="cd07377">
    <property type="entry name" value="WHTH_GntR"/>
    <property type="match status" value="1"/>
</dbReference>
<dbReference type="PROSITE" id="PS50949">
    <property type="entry name" value="HTH_GNTR"/>
    <property type="match status" value="1"/>
</dbReference>
<dbReference type="Proteomes" id="UP000806528">
    <property type="component" value="Unassembled WGS sequence"/>
</dbReference>
<dbReference type="RefSeq" id="WP_193123955.1">
    <property type="nucleotide sequence ID" value="NZ_JADBGI010000023.1"/>
</dbReference>
<keyword evidence="1" id="KW-0805">Transcription regulation</keyword>